<keyword evidence="2" id="KW-0472">Membrane</keyword>
<sequence>MSTALPSATRRTALAYAGLGLLCWALYAIAATDWQYGSRSVWEGLYDATWNLGPILAMGPAVLPWTRRLQAVSPWRRLAGHALGAAAFGLSWQLLDAGAAALLFSADHAHARLEQGLVWRSAGGAVAYGVLVFGFGGVLHARRAQAAALQAAQAEAARVRAELSALSGKLNPHFLFNTLNSLLMLVRRDASRAEQALLGFSRLMRHVLDSKRNNEERVSLSEELDFVRDYLALETLRLGERLRVDWQVEDAALAEAVPPLTLQPLVENAIQHGIAPQVGGGTLSLQARCEGDWLLLRVADDGPGCPWPPAPTARQGLGLGTLQRRFALDFEGQARLQVHTAPGQGFAVELRIPRN</sequence>
<name>A0A931NFY9_9BURK</name>
<reference evidence="4" key="1">
    <citation type="submission" date="2020-12" db="EMBL/GenBank/DDBJ databases">
        <title>The genome sequence of Inhella sp. 1Y17.</title>
        <authorList>
            <person name="Liu Y."/>
        </authorList>
    </citation>
    <scope>NUCLEOTIDE SEQUENCE</scope>
    <source>
        <strain evidence="4">1Y17</strain>
    </source>
</reference>
<feature type="transmembrane region" description="Helical" evidence="2">
    <location>
        <begin position="117"/>
        <end position="139"/>
    </location>
</feature>
<dbReference type="Pfam" id="PF02518">
    <property type="entry name" value="HATPase_c"/>
    <property type="match status" value="1"/>
</dbReference>
<keyword evidence="1" id="KW-0175">Coiled coil</keyword>
<dbReference type="InterPro" id="IPR010559">
    <property type="entry name" value="Sig_transdc_His_kin_internal"/>
</dbReference>
<dbReference type="SUPFAM" id="SSF55874">
    <property type="entry name" value="ATPase domain of HSP90 chaperone/DNA topoisomerase II/histidine kinase"/>
    <property type="match status" value="1"/>
</dbReference>
<proteinExistence type="predicted"/>
<dbReference type="GO" id="GO:0016020">
    <property type="term" value="C:membrane"/>
    <property type="evidence" value="ECO:0007669"/>
    <property type="project" value="InterPro"/>
</dbReference>
<dbReference type="InterPro" id="IPR003594">
    <property type="entry name" value="HATPase_dom"/>
</dbReference>
<keyword evidence="5" id="KW-1185">Reference proteome</keyword>
<keyword evidence="2" id="KW-1133">Transmembrane helix</keyword>
<evidence type="ECO:0000256" key="2">
    <source>
        <dbReference type="SAM" id="Phobius"/>
    </source>
</evidence>
<organism evidence="4 5">
    <name type="scientific">Inhella proteolytica</name>
    <dbReference type="NCBI Taxonomy" id="2795029"/>
    <lineage>
        <taxon>Bacteria</taxon>
        <taxon>Pseudomonadati</taxon>
        <taxon>Pseudomonadota</taxon>
        <taxon>Betaproteobacteria</taxon>
        <taxon>Burkholderiales</taxon>
        <taxon>Sphaerotilaceae</taxon>
        <taxon>Inhella</taxon>
    </lineage>
</organism>
<keyword evidence="2" id="KW-0812">Transmembrane</keyword>
<dbReference type="PROSITE" id="PS50109">
    <property type="entry name" value="HIS_KIN"/>
    <property type="match status" value="1"/>
</dbReference>
<keyword evidence="4" id="KW-0418">Kinase</keyword>
<dbReference type="PANTHER" id="PTHR34220:SF7">
    <property type="entry name" value="SENSOR HISTIDINE KINASE YPDA"/>
    <property type="match status" value="1"/>
</dbReference>
<dbReference type="Proteomes" id="UP000613266">
    <property type="component" value="Unassembled WGS sequence"/>
</dbReference>
<evidence type="ECO:0000259" key="3">
    <source>
        <dbReference type="PROSITE" id="PS50109"/>
    </source>
</evidence>
<evidence type="ECO:0000256" key="1">
    <source>
        <dbReference type="SAM" id="Coils"/>
    </source>
</evidence>
<dbReference type="InterPro" id="IPR036890">
    <property type="entry name" value="HATPase_C_sf"/>
</dbReference>
<gene>
    <name evidence="4" type="ORF">I7X39_06775</name>
</gene>
<dbReference type="InterPro" id="IPR005467">
    <property type="entry name" value="His_kinase_dom"/>
</dbReference>
<evidence type="ECO:0000313" key="5">
    <source>
        <dbReference type="Proteomes" id="UP000613266"/>
    </source>
</evidence>
<feature type="coiled-coil region" evidence="1">
    <location>
        <begin position="142"/>
        <end position="169"/>
    </location>
</feature>
<feature type="transmembrane region" description="Helical" evidence="2">
    <location>
        <begin position="78"/>
        <end position="105"/>
    </location>
</feature>
<dbReference type="PANTHER" id="PTHR34220">
    <property type="entry name" value="SENSOR HISTIDINE KINASE YPDA"/>
    <property type="match status" value="1"/>
</dbReference>
<dbReference type="Gene3D" id="3.30.565.10">
    <property type="entry name" value="Histidine kinase-like ATPase, C-terminal domain"/>
    <property type="match status" value="1"/>
</dbReference>
<feature type="transmembrane region" description="Helical" evidence="2">
    <location>
        <begin position="12"/>
        <end position="30"/>
    </location>
</feature>
<dbReference type="GO" id="GO:0000155">
    <property type="term" value="F:phosphorelay sensor kinase activity"/>
    <property type="evidence" value="ECO:0007669"/>
    <property type="project" value="InterPro"/>
</dbReference>
<comment type="caution">
    <text evidence="4">The sequence shown here is derived from an EMBL/GenBank/DDBJ whole genome shotgun (WGS) entry which is preliminary data.</text>
</comment>
<dbReference type="Pfam" id="PF06580">
    <property type="entry name" value="His_kinase"/>
    <property type="match status" value="1"/>
</dbReference>
<dbReference type="RefSeq" id="WP_198110208.1">
    <property type="nucleotide sequence ID" value="NZ_JAEDAK010000003.1"/>
</dbReference>
<accession>A0A931NFY9</accession>
<evidence type="ECO:0000313" key="4">
    <source>
        <dbReference type="EMBL" id="MBH9576601.1"/>
    </source>
</evidence>
<dbReference type="EMBL" id="JAEDAK010000003">
    <property type="protein sequence ID" value="MBH9576601.1"/>
    <property type="molecule type" value="Genomic_DNA"/>
</dbReference>
<dbReference type="AlphaFoldDB" id="A0A931NFY9"/>
<protein>
    <submittedName>
        <fullName evidence="4">Histidine kinase</fullName>
    </submittedName>
</protein>
<feature type="domain" description="Histidine kinase" evidence="3">
    <location>
        <begin position="262"/>
        <end position="355"/>
    </location>
</feature>
<keyword evidence="4" id="KW-0808">Transferase</keyword>
<dbReference type="InterPro" id="IPR050640">
    <property type="entry name" value="Bact_2-comp_sensor_kinase"/>
</dbReference>